<feature type="signal peptide" evidence="9">
    <location>
        <begin position="1"/>
        <end position="22"/>
    </location>
</feature>
<accession>A0A4P8YJR7</accession>
<evidence type="ECO:0000256" key="8">
    <source>
        <dbReference type="SAM" id="Coils"/>
    </source>
</evidence>
<dbReference type="Gene3D" id="1.20.1600.10">
    <property type="entry name" value="Outer membrane efflux proteins (OEP)"/>
    <property type="match status" value="1"/>
</dbReference>
<evidence type="ECO:0000256" key="4">
    <source>
        <dbReference type="ARBA" id="ARBA00022452"/>
    </source>
</evidence>
<dbReference type="PANTHER" id="PTHR30026">
    <property type="entry name" value="OUTER MEMBRANE PROTEIN TOLC"/>
    <property type="match status" value="1"/>
</dbReference>
<feature type="chain" id="PRO_5020890727" evidence="9">
    <location>
        <begin position="23"/>
        <end position="434"/>
    </location>
</feature>
<dbReference type="RefSeq" id="WP_138097133.1">
    <property type="nucleotide sequence ID" value="NZ_CP040428.1"/>
</dbReference>
<evidence type="ECO:0000256" key="7">
    <source>
        <dbReference type="ARBA" id="ARBA00023237"/>
    </source>
</evidence>
<evidence type="ECO:0000313" key="10">
    <source>
        <dbReference type="EMBL" id="QCT20995.1"/>
    </source>
</evidence>
<evidence type="ECO:0000256" key="3">
    <source>
        <dbReference type="ARBA" id="ARBA00022448"/>
    </source>
</evidence>
<dbReference type="Proteomes" id="UP000302163">
    <property type="component" value="Chromosome"/>
</dbReference>
<dbReference type="AlphaFoldDB" id="A0A4P8YJR7"/>
<keyword evidence="9" id="KW-0732">Signal</keyword>
<keyword evidence="5" id="KW-0812">Transmembrane</keyword>
<dbReference type="SUPFAM" id="SSF56954">
    <property type="entry name" value="Outer membrane efflux proteins (OEP)"/>
    <property type="match status" value="1"/>
</dbReference>
<keyword evidence="4" id="KW-1134">Transmembrane beta strand</keyword>
<protein>
    <submittedName>
        <fullName evidence="10">Channel protein TolC</fullName>
    </submittedName>
</protein>
<evidence type="ECO:0000256" key="6">
    <source>
        <dbReference type="ARBA" id="ARBA00023136"/>
    </source>
</evidence>
<evidence type="ECO:0000256" key="5">
    <source>
        <dbReference type="ARBA" id="ARBA00022692"/>
    </source>
</evidence>
<keyword evidence="6" id="KW-0472">Membrane</keyword>
<reference evidence="10 11" key="1">
    <citation type="submission" date="2019-05" db="EMBL/GenBank/DDBJ databases">
        <title>Complete genome sequence of Izhakiella calystegiae KSNA2, an endophyte isolated from beach morning glory (Calystegia soldanella).</title>
        <authorList>
            <person name="Jiang L."/>
            <person name="Jeong J.C."/>
            <person name="Kim C.Y."/>
            <person name="Kim D.H."/>
            <person name="Kim S.W."/>
            <person name="Lee j."/>
        </authorList>
    </citation>
    <scope>NUCLEOTIDE SEQUENCE [LARGE SCALE GENOMIC DNA]</scope>
    <source>
        <strain evidence="10 11">KSNA2</strain>
    </source>
</reference>
<proteinExistence type="inferred from homology"/>
<organism evidence="10 11">
    <name type="scientific">Jejubacter calystegiae</name>
    <dbReference type="NCBI Taxonomy" id="2579935"/>
    <lineage>
        <taxon>Bacteria</taxon>
        <taxon>Pseudomonadati</taxon>
        <taxon>Pseudomonadota</taxon>
        <taxon>Gammaproteobacteria</taxon>
        <taxon>Enterobacterales</taxon>
        <taxon>Enterobacteriaceae</taxon>
        <taxon>Jejubacter</taxon>
    </lineage>
</organism>
<comment type="subcellular location">
    <subcellularLocation>
        <location evidence="1">Cell outer membrane</location>
    </subcellularLocation>
</comment>
<feature type="coiled-coil region" evidence="8">
    <location>
        <begin position="324"/>
        <end position="358"/>
    </location>
</feature>
<keyword evidence="11" id="KW-1185">Reference proteome</keyword>
<dbReference type="OrthoDB" id="8683954at2"/>
<comment type="similarity">
    <text evidence="2">Belongs to the outer membrane factor (OMF) (TC 1.B.17) family.</text>
</comment>
<dbReference type="GO" id="GO:1990281">
    <property type="term" value="C:efflux pump complex"/>
    <property type="evidence" value="ECO:0007669"/>
    <property type="project" value="TreeGrafter"/>
</dbReference>
<evidence type="ECO:0000256" key="1">
    <source>
        <dbReference type="ARBA" id="ARBA00004442"/>
    </source>
</evidence>
<keyword evidence="7" id="KW-0998">Cell outer membrane</keyword>
<evidence type="ECO:0000256" key="2">
    <source>
        <dbReference type="ARBA" id="ARBA00007613"/>
    </source>
</evidence>
<dbReference type="EMBL" id="CP040428">
    <property type="protein sequence ID" value="QCT20995.1"/>
    <property type="molecule type" value="Genomic_DNA"/>
</dbReference>
<dbReference type="InterPro" id="IPR051906">
    <property type="entry name" value="TolC-like"/>
</dbReference>
<dbReference type="GO" id="GO:0015562">
    <property type="term" value="F:efflux transmembrane transporter activity"/>
    <property type="evidence" value="ECO:0007669"/>
    <property type="project" value="InterPro"/>
</dbReference>
<dbReference type="GO" id="GO:0009279">
    <property type="term" value="C:cell outer membrane"/>
    <property type="evidence" value="ECO:0007669"/>
    <property type="project" value="UniProtKB-SubCell"/>
</dbReference>
<keyword evidence="3" id="KW-0813">Transport</keyword>
<dbReference type="Pfam" id="PF02321">
    <property type="entry name" value="OEP"/>
    <property type="match status" value="2"/>
</dbReference>
<dbReference type="KEGG" id="izh:FEM41_15750"/>
<name>A0A4P8YJR7_9ENTR</name>
<dbReference type="PANTHER" id="PTHR30026:SF20">
    <property type="entry name" value="OUTER MEMBRANE PROTEIN TOLC"/>
    <property type="match status" value="1"/>
</dbReference>
<dbReference type="InterPro" id="IPR003423">
    <property type="entry name" value="OMP_efflux"/>
</dbReference>
<dbReference type="GO" id="GO:0015288">
    <property type="term" value="F:porin activity"/>
    <property type="evidence" value="ECO:0007669"/>
    <property type="project" value="TreeGrafter"/>
</dbReference>
<evidence type="ECO:0000256" key="9">
    <source>
        <dbReference type="SAM" id="SignalP"/>
    </source>
</evidence>
<evidence type="ECO:0000313" key="11">
    <source>
        <dbReference type="Proteomes" id="UP000302163"/>
    </source>
</evidence>
<gene>
    <name evidence="10" type="ORF">FEM41_15750</name>
</gene>
<sequence length="434" mass="48452">MNPLLFIFPLLAGLALSLSAKASTSTDSVSESELRTLFSRATHTAIQRSPQVRGAQFSAEAAREDVNNAKGARLPQVDVTTDSRSWQFGDGDRNASRDNVPAFGVTVSTTLYDFGQTRHTIDSREHSVNAADHQLAAQYEDLAWQVSSEMIELTKQRLIIEMSQQYVARMQELVTMLSGIVEQDPGRRSELTQARGRFLQAQSALDNATARLRDSEIKLQRLTGGVKVALPPARRWQLKPGELTRLLQQLHAHPTLAQARSRAQAALAEAEALKSSNLPKVNWVISKSTAKDYYGRREAWQTGVNVSWGVFRGGSSQAAERAAVQRAWAQSEEAENQLDDLQQRVKTADQDAHSMLQRAGLYHSLTFESDRIRKDFFDQWYHLGKRTLLDVLSAESDYYNNRVAEVTNRYDGYSAILRGYAGAGELTHWLNPSS</sequence>
<keyword evidence="8" id="KW-0175">Coiled coil</keyword>